<accession>A0A1D9MM71</accession>
<protein>
    <recommendedName>
        <fullName evidence="2">Acyltransferase 3 domain-containing protein</fullName>
    </recommendedName>
</protein>
<dbReference type="RefSeq" id="WP_071164726.1">
    <property type="nucleotide sequence ID" value="NZ_CP017812.1"/>
</dbReference>
<feature type="transmembrane region" description="Helical" evidence="1">
    <location>
        <begin position="76"/>
        <end position="93"/>
    </location>
</feature>
<dbReference type="OrthoDB" id="9796461at2"/>
<keyword evidence="1" id="KW-1133">Transmembrane helix</keyword>
<name>A0A1D9MM71_9ACTO</name>
<dbReference type="AlphaFoldDB" id="A0A1D9MM71"/>
<dbReference type="STRING" id="1912795.BK816_08175"/>
<dbReference type="GO" id="GO:0016747">
    <property type="term" value="F:acyltransferase activity, transferring groups other than amino-acyl groups"/>
    <property type="evidence" value="ECO:0007669"/>
    <property type="project" value="InterPro"/>
</dbReference>
<keyword evidence="1" id="KW-0812">Transmembrane</keyword>
<evidence type="ECO:0000256" key="1">
    <source>
        <dbReference type="SAM" id="Phobius"/>
    </source>
</evidence>
<evidence type="ECO:0000313" key="3">
    <source>
        <dbReference type="EMBL" id="AOZ73263.1"/>
    </source>
</evidence>
<dbReference type="InterPro" id="IPR002656">
    <property type="entry name" value="Acyl_transf_3_dom"/>
</dbReference>
<gene>
    <name evidence="3" type="ORF">BK816_08175</name>
</gene>
<organism evidence="3 4">
    <name type="scientific">Boudabousia tangfeifanii</name>
    <dbReference type="NCBI Taxonomy" id="1912795"/>
    <lineage>
        <taxon>Bacteria</taxon>
        <taxon>Bacillati</taxon>
        <taxon>Actinomycetota</taxon>
        <taxon>Actinomycetes</taxon>
        <taxon>Actinomycetales</taxon>
        <taxon>Actinomycetaceae</taxon>
        <taxon>Boudabousia</taxon>
    </lineage>
</organism>
<feature type="transmembrane region" description="Helical" evidence="1">
    <location>
        <begin position="266"/>
        <end position="285"/>
    </location>
</feature>
<dbReference type="Pfam" id="PF01757">
    <property type="entry name" value="Acyl_transf_3"/>
    <property type="match status" value="1"/>
</dbReference>
<dbReference type="InterPro" id="IPR050879">
    <property type="entry name" value="Acyltransferase_3"/>
</dbReference>
<feature type="transmembrane region" description="Helical" evidence="1">
    <location>
        <begin position="297"/>
        <end position="319"/>
    </location>
</feature>
<keyword evidence="4" id="KW-1185">Reference proteome</keyword>
<dbReference type="EMBL" id="CP017812">
    <property type="protein sequence ID" value="AOZ73263.1"/>
    <property type="molecule type" value="Genomic_DNA"/>
</dbReference>
<feature type="transmembrane region" description="Helical" evidence="1">
    <location>
        <begin position="35"/>
        <end position="56"/>
    </location>
</feature>
<dbReference type="KEGG" id="avu:BK816_08175"/>
<feature type="domain" description="Acyltransferase 3" evidence="2">
    <location>
        <begin position="4"/>
        <end position="349"/>
    </location>
</feature>
<proteinExistence type="predicted"/>
<dbReference type="GO" id="GO:0009103">
    <property type="term" value="P:lipopolysaccharide biosynthetic process"/>
    <property type="evidence" value="ECO:0007669"/>
    <property type="project" value="TreeGrafter"/>
</dbReference>
<evidence type="ECO:0000313" key="4">
    <source>
        <dbReference type="Proteomes" id="UP000176288"/>
    </source>
</evidence>
<keyword evidence="1" id="KW-0472">Membrane</keyword>
<dbReference type="Proteomes" id="UP000176288">
    <property type="component" value="Chromosome"/>
</dbReference>
<dbReference type="GO" id="GO:0016020">
    <property type="term" value="C:membrane"/>
    <property type="evidence" value="ECO:0007669"/>
    <property type="project" value="TreeGrafter"/>
</dbReference>
<dbReference type="PANTHER" id="PTHR23028:SF53">
    <property type="entry name" value="ACYL_TRANSF_3 DOMAIN-CONTAINING PROTEIN"/>
    <property type="match status" value="1"/>
</dbReference>
<sequence length="380" mass="43623">MRLDSLTGLRWWAAFGVFLYHIYSTRAVKLPYGTFYTVGNFGVAFFFVLSGFVLTWSSKPQVGAKQFYLRRFARIYPSHFVALLIALPIFYRFNPDPHMWWQKTPDSLMLVTSLLLIQGFWQLPSVLFGGNPAAWTLSCEAVFYALFPALKTGKQKVVSETEKPAKQTPAMPATVFFGAIASVMALQIVFLFVLPLFWQPPIAISRLPEFLYGVVAAQYVKQMQHKPKVSMWWGYLLLLIAITVYLQTKNTDGTNMFVQLVSQTSLVWFSIVFMIVIMLGAMVDISGKRNLMRHPSLVKLGEWSYCFYLVHATVIYAWIEFYGRTRDTATSMLVLVEIFALALLLTTALHYVIEKPFERRLRAWGDQRFGQHNPRPREAN</sequence>
<feature type="transmembrane region" description="Helical" evidence="1">
    <location>
        <begin position="6"/>
        <end position="23"/>
    </location>
</feature>
<reference evidence="3 4" key="1">
    <citation type="submission" date="2016-10" db="EMBL/GenBank/DDBJ databases">
        <title>Actinomyces aegypiusis sp. nov., isolated from the Aegypius monachus in Qinghai Tibet Plateau China.</title>
        <authorList>
            <person name="Wang Y."/>
        </authorList>
    </citation>
    <scope>NUCLEOTIDE SEQUENCE [LARGE SCALE GENOMIC DNA]</scope>
    <source>
        <strain evidence="3 4">VUL4_3</strain>
    </source>
</reference>
<dbReference type="PANTHER" id="PTHR23028">
    <property type="entry name" value="ACETYLTRANSFERASE"/>
    <property type="match status" value="1"/>
</dbReference>
<evidence type="ECO:0000259" key="2">
    <source>
        <dbReference type="Pfam" id="PF01757"/>
    </source>
</evidence>
<feature type="transmembrane region" description="Helical" evidence="1">
    <location>
        <begin position="229"/>
        <end position="246"/>
    </location>
</feature>
<feature type="transmembrane region" description="Helical" evidence="1">
    <location>
        <begin position="105"/>
        <end position="121"/>
    </location>
</feature>
<feature type="transmembrane region" description="Helical" evidence="1">
    <location>
        <begin position="171"/>
        <end position="197"/>
    </location>
</feature>
<feature type="transmembrane region" description="Helical" evidence="1">
    <location>
        <begin position="331"/>
        <end position="353"/>
    </location>
</feature>